<dbReference type="OrthoDB" id="10528041at2759"/>
<dbReference type="AlphaFoldDB" id="A0A165I705"/>
<evidence type="ECO:0000313" key="1">
    <source>
        <dbReference type="EMBL" id="KZT60207.1"/>
    </source>
</evidence>
<evidence type="ECO:0000313" key="2">
    <source>
        <dbReference type="Proteomes" id="UP000076842"/>
    </source>
</evidence>
<sequence>MAATRLLGMRNAEPLRPIGTPRQSRRRLALLDKTMEVVLLWMRSHDDDAKIAILAFATAGTALFRSATSARWHTIGDDELRTLLNLRWGAMTSGSCAEVGHICTQVIRGYANASQRDSRIQQYARHVRVMKLLPNALGTSPNGEQPWWHGRIVTKEWCAPFANLEALIVQVERPGDLLLIADWVCNSVREAEIVAHVAPGRSEEWATAVGTLMQALRYRASRLEILHVVGVPNIPTVFPDLLISAVQRHRMVLLELYLDAHALNEQMLELLRTCVALQAIQVTQRGPFFPVPRRQSAASRPTTKGNSPYMLEMTLKGGLYMMLSILQGMTIEPSTLRVHCEVGRESIYSAQQLSHTIMSTFRDISELCLELELEDGVESLPIALRLSDFECLGSAFHSLKRLRIVSDLQQAMVVCDKDLHMWLTLMPELEELILIWPEEFERMEEQSQLYDKQHRRVTFPGILRLIQPKSKLRHLYLGHIDFLSLMELPEIWPDAPPLELQTRTAEVGSVWETALVLQRVPHYISIAVDESLQSNVVSQALQYVKQAYEGRGRC</sequence>
<reference evidence="1 2" key="1">
    <citation type="journal article" date="2016" name="Mol. Biol. Evol.">
        <title>Comparative Genomics of Early-Diverging Mushroom-Forming Fungi Provides Insights into the Origins of Lignocellulose Decay Capabilities.</title>
        <authorList>
            <person name="Nagy L.G."/>
            <person name="Riley R."/>
            <person name="Tritt A."/>
            <person name="Adam C."/>
            <person name="Daum C."/>
            <person name="Floudas D."/>
            <person name="Sun H."/>
            <person name="Yadav J.S."/>
            <person name="Pangilinan J."/>
            <person name="Larsson K.H."/>
            <person name="Matsuura K."/>
            <person name="Barry K."/>
            <person name="Labutti K."/>
            <person name="Kuo R."/>
            <person name="Ohm R.A."/>
            <person name="Bhattacharya S.S."/>
            <person name="Shirouzu T."/>
            <person name="Yoshinaga Y."/>
            <person name="Martin F.M."/>
            <person name="Grigoriev I.V."/>
            <person name="Hibbett D.S."/>
        </authorList>
    </citation>
    <scope>NUCLEOTIDE SEQUENCE [LARGE SCALE GENOMIC DNA]</scope>
    <source>
        <strain evidence="1 2">HHB12733</strain>
    </source>
</reference>
<accession>A0A165I705</accession>
<proteinExistence type="predicted"/>
<keyword evidence="2" id="KW-1185">Reference proteome</keyword>
<dbReference type="InParanoid" id="A0A165I705"/>
<dbReference type="Proteomes" id="UP000076842">
    <property type="component" value="Unassembled WGS sequence"/>
</dbReference>
<dbReference type="EMBL" id="KV423933">
    <property type="protein sequence ID" value="KZT60207.1"/>
    <property type="molecule type" value="Genomic_DNA"/>
</dbReference>
<protein>
    <submittedName>
        <fullName evidence="1">Uncharacterized protein</fullName>
    </submittedName>
</protein>
<gene>
    <name evidence="1" type="ORF">CALCODRAFT_507040</name>
</gene>
<organism evidence="1 2">
    <name type="scientific">Calocera cornea HHB12733</name>
    <dbReference type="NCBI Taxonomy" id="1353952"/>
    <lineage>
        <taxon>Eukaryota</taxon>
        <taxon>Fungi</taxon>
        <taxon>Dikarya</taxon>
        <taxon>Basidiomycota</taxon>
        <taxon>Agaricomycotina</taxon>
        <taxon>Dacrymycetes</taxon>
        <taxon>Dacrymycetales</taxon>
        <taxon>Dacrymycetaceae</taxon>
        <taxon>Calocera</taxon>
    </lineage>
</organism>
<name>A0A165I705_9BASI</name>